<dbReference type="OrthoDB" id="9805171at2"/>
<dbReference type="EMBL" id="SRMF01000011">
    <property type="protein sequence ID" value="TGG90781.1"/>
    <property type="molecule type" value="Genomic_DNA"/>
</dbReference>
<gene>
    <name evidence="4" type="ORF">E4656_17755</name>
</gene>
<dbReference type="AlphaFoldDB" id="A0A4Z0W9V2"/>
<evidence type="ECO:0000313" key="5">
    <source>
        <dbReference type="Proteomes" id="UP000297475"/>
    </source>
</evidence>
<dbReference type="Pfam" id="PF00583">
    <property type="entry name" value="Acetyltransf_1"/>
    <property type="match status" value="1"/>
</dbReference>
<dbReference type="InterPro" id="IPR016181">
    <property type="entry name" value="Acyl_CoA_acyltransferase"/>
</dbReference>
<evidence type="ECO:0000313" key="4">
    <source>
        <dbReference type="EMBL" id="TGG90781.1"/>
    </source>
</evidence>
<accession>A0A4Z0W9V2</accession>
<keyword evidence="2" id="KW-0012">Acyltransferase</keyword>
<evidence type="ECO:0000259" key="3">
    <source>
        <dbReference type="PROSITE" id="PS51186"/>
    </source>
</evidence>
<dbReference type="PANTHER" id="PTHR43072">
    <property type="entry name" value="N-ACETYLTRANSFERASE"/>
    <property type="match status" value="1"/>
</dbReference>
<dbReference type="SUPFAM" id="SSF55729">
    <property type="entry name" value="Acyl-CoA N-acyltransferases (Nat)"/>
    <property type="match status" value="1"/>
</dbReference>
<evidence type="ECO:0000256" key="1">
    <source>
        <dbReference type="ARBA" id="ARBA00022679"/>
    </source>
</evidence>
<keyword evidence="1 4" id="KW-0808">Transferase</keyword>
<protein>
    <submittedName>
        <fullName evidence="4">N-acetyltransferase family protein</fullName>
    </submittedName>
</protein>
<feature type="domain" description="N-acetyltransferase" evidence="3">
    <location>
        <begin position="1"/>
        <end position="161"/>
    </location>
</feature>
<dbReference type="GO" id="GO:0016747">
    <property type="term" value="F:acyltransferase activity, transferring groups other than amino-acyl groups"/>
    <property type="evidence" value="ECO:0007669"/>
    <property type="project" value="InterPro"/>
</dbReference>
<dbReference type="CDD" id="cd04301">
    <property type="entry name" value="NAT_SF"/>
    <property type="match status" value="1"/>
</dbReference>
<dbReference type="Gene3D" id="3.40.630.30">
    <property type="match status" value="1"/>
</dbReference>
<reference evidence="4 5" key="1">
    <citation type="submission" date="2019-04" db="EMBL/GenBank/DDBJ databases">
        <title>Natronospirillum operosus gen. nov., sp. nov., a haloalkaliphilic satellite isolated from decaying biomass of laboratory culture of cyanobacterium Geitlerinema sp. and proposal of Natronospirillaceae fam. nov. and Saccharospirillaceae fam. nov.</title>
        <authorList>
            <person name="Kevbrin V."/>
            <person name="Boltyanskaya Y."/>
            <person name="Koziaeva V."/>
            <person name="Grouzdev D.S."/>
            <person name="Park M."/>
            <person name="Cho J."/>
        </authorList>
    </citation>
    <scope>NUCLEOTIDE SEQUENCE [LARGE SCALE GENOMIC DNA]</scope>
    <source>
        <strain evidence="4 5">G-116</strain>
    </source>
</reference>
<dbReference type="PROSITE" id="PS51186">
    <property type="entry name" value="GNAT"/>
    <property type="match status" value="1"/>
</dbReference>
<evidence type="ECO:0000256" key="2">
    <source>
        <dbReference type="ARBA" id="ARBA00023315"/>
    </source>
</evidence>
<dbReference type="Proteomes" id="UP000297475">
    <property type="component" value="Unassembled WGS sequence"/>
</dbReference>
<proteinExistence type="predicted"/>
<dbReference type="RefSeq" id="WP_135484661.1">
    <property type="nucleotide sequence ID" value="NZ_SRMF01000011.1"/>
</dbReference>
<organism evidence="4 5">
    <name type="scientific">Natronospirillum operosum</name>
    <dbReference type="NCBI Taxonomy" id="2759953"/>
    <lineage>
        <taxon>Bacteria</taxon>
        <taxon>Pseudomonadati</taxon>
        <taxon>Pseudomonadota</taxon>
        <taxon>Gammaproteobacteria</taxon>
        <taxon>Oceanospirillales</taxon>
        <taxon>Natronospirillaceae</taxon>
        <taxon>Natronospirillum</taxon>
    </lineage>
</organism>
<dbReference type="PANTHER" id="PTHR43072:SF23">
    <property type="entry name" value="UPF0039 PROTEIN C11D3.02C"/>
    <property type="match status" value="1"/>
</dbReference>
<sequence length="178" mass="19640">MQIRPARRRDLKAIVRIYNASIPDGLATADLEPVTETERLDWFKAHQKPGYPLLVACPDDEPHTILGWATLSSFYGRPAYDGTREVAVYVAPEAHRQGVGRTLLAALLDRTPALQLHSVLAYIFSHNRASLHLFEQFGFETWGQCPGVARMHGQPISLTILGRTLTATPPEAGAEKTG</sequence>
<keyword evidence="5" id="KW-1185">Reference proteome</keyword>
<dbReference type="InterPro" id="IPR000182">
    <property type="entry name" value="GNAT_dom"/>
</dbReference>
<comment type="caution">
    <text evidence="4">The sequence shown here is derived from an EMBL/GenBank/DDBJ whole genome shotgun (WGS) entry which is preliminary data.</text>
</comment>
<name>A0A4Z0W9V2_9GAMM</name>